<dbReference type="Pfam" id="PF03351">
    <property type="entry name" value="DOMON"/>
    <property type="match status" value="2"/>
</dbReference>
<dbReference type="GO" id="GO:0016020">
    <property type="term" value="C:membrane"/>
    <property type="evidence" value="ECO:0007669"/>
    <property type="project" value="UniProtKB-SubCell"/>
</dbReference>
<dbReference type="InterPro" id="IPR042789">
    <property type="entry name" value="FRRS1L"/>
</dbReference>
<evidence type="ECO:0000256" key="7">
    <source>
        <dbReference type="SAM" id="Phobius"/>
    </source>
</evidence>
<protein>
    <submittedName>
        <fullName evidence="10">DOMON domain protein</fullName>
    </submittedName>
</protein>
<feature type="transmembrane region" description="Helical" evidence="7">
    <location>
        <begin position="588"/>
        <end position="607"/>
    </location>
</feature>
<dbReference type="Gene3D" id="1.20.120.1770">
    <property type="match status" value="1"/>
</dbReference>
<evidence type="ECO:0000313" key="11">
    <source>
        <dbReference type="Proteomes" id="UP000230423"/>
    </source>
</evidence>
<keyword evidence="4" id="KW-0249">Electron transport</keyword>
<dbReference type="InterPro" id="IPR006593">
    <property type="entry name" value="Cyt_b561/ferric_Rdtase_TM"/>
</dbReference>
<keyword evidence="3 7" id="KW-0812">Transmembrane</keyword>
<evidence type="ECO:0000256" key="5">
    <source>
        <dbReference type="ARBA" id="ARBA00022989"/>
    </source>
</evidence>
<dbReference type="Proteomes" id="UP000230423">
    <property type="component" value="Unassembled WGS sequence"/>
</dbReference>
<evidence type="ECO:0000256" key="3">
    <source>
        <dbReference type="ARBA" id="ARBA00022692"/>
    </source>
</evidence>
<dbReference type="PROSITE" id="PS50939">
    <property type="entry name" value="CYTOCHROME_B561"/>
    <property type="match status" value="1"/>
</dbReference>
<comment type="subcellular location">
    <subcellularLocation>
        <location evidence="1">Membrane</location>
    </subcellularLocation>
</comment>
<keyword evidence="5 7" id="KW-1133">Transmembrane helix</keyword>
<dbReference type="GO" id="GO:0099072">
    <property type="term" value="P:regulation of postsynaptic membrane neurotransmitter receptor levels"/>
    <property type="evidence" value="ECO:0007669"/>
    <property type="project" value="TreeGrafter"/>
</dbReference>
<feature type="transmembrane region" description="Helical" evidence="7">
    <location>
        <begin position="549"/>
        <end position="568"/>
    </location>
</feature>
<proteinExistence type="predicted"/>
<dbReference type="OrthoDB" id="5813822at2759"/>
<evidence type="ECO:0000256" key="2">
    <source>
        <dbReference type="ARBA" id="ARBA00022448"/>
    </source>
</evidence>
<accession>A0A2G9U1Z6</accession>
<keyword evidence="2" id="KW-0813">Transport</keyword>
<evidence type="ECO:0000256" key="1">
    <source>
        <dbReference type="ARBA" id="ARBA00004370"/>
    </source>
</evidence>
<feature type="domain" description="DOMON" evidence="8">
    <location>
        <begin position="218"/>
        <end position="345"/>
    </location>
</feature>
<dbReference type="PROSITE" id="PS50836">
    <property type="entry name" value="DOMON"/>
    <property type="match status" value="2"/>
</dbReference>
<dbReference type="InterPro" id="IPR005018">
    <property type="entry name" value="DOMON_domain"/>
</dbReference>
<keyword evidence="11" id="KW-1185">Reference proteome</keyword>
<dbReference type="CDD" id="cd08760">
    <property type="entry name" value="Cyt_b561_FRRS1_like"/>
    <property type="match status" value="1"/>
</dbReference>
<dbReference type="GO" id="GO:1900449">
    <property type="term" value="P:regulation of glutamate receptor signaling pathway"/>
    <property type="evidence" value="ECO:0007669"/>
    <property type="project" value="InterPro"/>
</dbReference>
<sequence length="662" mass="73540">ALSSFDSSTCGHSKGCFLPSDPECYQGCNGMKYSWLQLDNNLMQIELTVDTANPTDGFYVAIGFSDDDLMRNMSTIECSSLVNGTLSMKFSYNYDSTTNVRIPGEETIRDQYFTEETAVFQDGQVFCSAVVNVQGSPVSDKVFIPFDLFQIFTYKPSQEYFLLLSTGSTTSNELTSPSDAVGSIYSTKLAQYEEYFDASSCGIDKECVLPTECYRGCNGMGFSYKMMSDSLMRIELFSVATDNNQYIAVGFSDDDHMGKDYVIECSALTNQKYSLKFSYNDASPANVRIPDEEKIRSSYFLNNMVMSSDAQLYCTAVVNVSGWSGSDKVFRLNPTQSYYLLLASGNTDAKGLTIHKHNYVSSPRLLTDNGNQTGLDNVIECSALTSAQLSMKFSYNPTTKNVRIPGEENIRSSYFRNENARFSDGVMYCTAVVTVSGWTGNSEVFTYDPKMNYYLFLATGQAVSSGLTQHTKTAISTPRKLSDYSVDASGTSGMSATVKQRLTKAHAILMLISWFFFIPTAAMFARFLRASWPTVKPGGLLIWFHVHRTSNLIGIAFNVASFICILTANNWDWTGPGSQSSKWGKTHSMIGIFALCLAWLQPFVSAMRGDARVPTGLPVVKKAGKSVKKGQRGFRFPSEFCPQQHSWIDLIGEWIDMEIILR</sequence>
<keyword evidence="6 7" id="KW-0472">Membrane</keyword>
<dbReference type="PANTHER" id="PTHR46902:SF1">
    <property type="entry name" value="DOMON DOMAIN-CONTAINING PROTEIN FRRS1L"/>
    <property type="match status" value="1"/>
</dbReference>
<evidence type="ECO:0000256" key="4">
    <source>
        <dbReference type="ARBA" id="ARBA00022982"/>
    </source>
</evidence>
<dbReference type="EMBL" id="KZ350035">
    <property type="protein sequence ID" value="PIO64291.1"/>
    <property type="molecule type" value="Genomic_DNA"/>
</dbReference>
<dbReference type="SMART" id="SM00665">
    <property type="entry name" value="B561"/>
    <property type="match status" value="1"/>
</dbReference>
<feature type="non-terminal residue" evidence="10">
    <location>
        <position position="1"/>
    </location>
</feature>
<dbReference type="AlphaFoldDB" id="A0A2G9U1Z6"/>
<dbReference type="PANTHER" id="PTHR46902">
    <property type="entry name" value="DOMON DOMAIN-CONTAINING PROTEIN FRRS1L"/>
    <property type="match status" value="1"/>
</dbReference>
<feature type="domain" description="DOMON" evidence="8">
    <location>
        <begin position="29"/>
        <end position="167"/>
    </location>
</feature>
<feature type="domain" description="Cytochrome b561" evidence="9">
    <location>
        <begin position="468"/>
        <end position="662"/>
    </location>
</feature>
<evidence type="ECO:0000313" key="10">
    <source>
        <dbReference type="EMBL" id="PIO64291.1"/>
    </source>
</evidence>
<evidence type="ECO:0000259" key="8">
    <source>
        <dbReference type="PROSITE" id="PS50836"/>
    </source>
</evidence>
<gene>
    <name evidence="10" type="ORF">TELCIR_14087</name>
</gene>
<dbReference type="SMART" id="SM00664">
    <property type="entry name" value="DoH"/>
    <property type="match status" value="2"/>
</dbReference>
<evidence type="ECO:0000256" key="6">
    <source>
        <dbReference type="ARBA" id="ARBA00023136"/>
    </source>
</evidence>
<evidence type="ECO:0000259" key="9">
    <source>
        <dbReference type="PROSITE" id="PS50939"/>
    </source>
</evidence>
<reference evidence="10 11" key="1">
    <citation type="submission" date="2015-09" db="EMBL/GenBank/DDBJ databases">
        <title>Draft genome of the parasitic nematode Teladorsagia circumcincta isolate WARC Sus (inbred).</title>
        <authorList>
            <person name="Mitreva M."/>
        </authorList>
    </citation>
    <scope>NUCLEOTIDE SEQUENCE [LARGE SCALE GENOMIC DNA]</scope>
    <source>
        <strain evidence="10 11">S</strain>
    </source>
</reference>
<organism evidence="10 11">
    <name type="scientific">Teladorsagia circumcincta</name>
    <name type="common">Brown stomach worm</name>
    <name type="synonym">Ostertagia circumcincta</name>
    <dbReference type="NCBI Taxonomy" id="45464"/>
    <lineage>
        <taxon>Eukaryota</taxon>
        <taxon>Metazoa</taxon>
        <taxon>Ecdysozoa</taxon>
        <taxon>Nematoda</taxon>
        <taxon>Chromadorea</taxon>
        <taxon>Rhabditida</taxon>
        <taxon>Rhabditina</taxon>
        <taxon>Rhabditomorpha</taxon>
        <taxon>Strongyloidea</taxon>
        <taxon>Trichostrongylidae</taxon>
        <taxon>Teladorsagia</taxon>
    </lineage>
</organism>
<feature type="transmembrane region" description="Helical" evidence="7">
    <location>
        <begin position="507"/>
        <end position="528"/>
    </location>
</feature>
<name>A0A2G9U1Z6_TELCI</name>